<evidence type="ECO:0000256" key="2">
    <source>
        <dbReference type="ARBA" id="ARBA00022475"/>
    </source>
</evidence>
<feature type="transmembrane region" description="Helical" evidence="6">
    <location>
        <begin position="344"/>
        <end position="362"/>
    </location>
</feature>
<keyword evidence="4 6" id="KW-1133">Transmembrane helix</keyword>
<evidence type="ECO:0000256" key="5">
    <source>
        <dbReference type="ARBA" id="ARBA00023136"/>
    </source>
</evidence>
<evidence type="ECO:0000256" key="3">
    <source>
        <dbReference type="ARBA" id="ARBA00022692"/>
    </source>
</evidence>
<keyword evidence="8" id="KW-1185">Reference proteome</keyword>
<evidence type="ECO:0000256" key="6">
    <source>
        <dbReference type="SAM" id="Phobius"/>
    </source>
</evidence>
<feature type="transmembrane region" description="Helical" evidence="6">
    <location>
        <begin position="98"/>
        <end position="119"/>
    </location>
</feature>
<keyword evidence="5 6" id="KW-0472">Membrane</keyword>
<dbReference type="Proteomes" id="UP001431235">
    <property type="component" value="Unassembled WGS sequence"/>
</dbReference>
<feature type="transmembrane region" description="Helical" evidence="6">
    <location>
        <begin position="276"/>
        <end position="302"/>
    </location>
</feature>
<dbReference type="EMBL" id="JAIKTS010000001">
    <property type="protein sequence ID" value="MCL7713176.1"/>
    <property type="molecule type" value="Genomic_DNA"/>
</dbReference>
<organism evidence="7 8">
    <name type="scientific">Stenotrophomonas mori</name>
    <dbReference type="NCBI Taxonomy" id="2871096"/>
    <lineage>
        <taxon>Bacteria</taxon>
        <taxon>Pseudomonadati</taxon>
        <taxon>Pseudomonadota</taxon>
        <taxon>Gammaproteobacteria</taxon>
        <taxon>Lysobacterales</taxon>
        <taxon>Lysobacteraceae</taxon>
        <taxon>Stenotrophomonas</taxon>
    </lineage>
</organism>
<evidence type="ECO:0000256" key="1">
    <source>
        <dbReference type="ARBA" id="ARBA00004651"/>
    </source>
</evidence>
<sequence>MLGLRLVVQAGTLLVVARMLGAERFGVFAALAALAVVTGALATAGTHLVMLAEVSRAPERRWAVLAYALPTTLALGLVLLWVYLVLCRYLLGVPETALQVPLLLGIAELVLQPLILLGASEHHALGRIARSQMLVLLPLVMRLLVAVLIAMVAPVRALEAYACGYLLVTAIALWMVLRLLPAPWPALRSWRLPGRAEMRDASGFAAISITKAAPGELDKILAARLLLPGAVGVYAAATRVVAAITLPVTAMTTSALPRLFRGDGGGRNDEGRLLRWMFLAAIGYSLLLAAGVWFAAPVLGWAFGEQYLGIERMVKWLCLAVPGMSLRLVAGNALMAIGRPWVRVAFECIGLLVLLVAAMGMTRHLGTIGMPLALACSEWGMAIAGGLLLRASRRQEKRSVPHPGD</sequence>
<dbReference type="InterPro" id="IPR050833">
    <property type="entry name" value="Poly_Biosynth_Transport"/>
</dbReference>
<dbReference type="Pfam" id="PF01943">
    <property type="entry name" value="Polysacc_synt"/>
    <property type="match status" value="1"/>
</dbReference>
<comment type="subcellular location">
    <subcellularLocation>
        <location evidence="1">Cell membrane</location>
        <topology evidence="1">Multi-pass membrane protein</topology>
    </subcellularLocation>
</comment>
<evidence type="ECO:0000313" key="8">
    <source>
        <dbReference type="Proteomes" id="UP001431235"/>
    </source>
</evidence>
<name>A0ABT0SCX5_9GAMM</name>
<gene>
    <name evidence="7" type="ORF">K5L01_00700</name>
</gene>
<feature type="transmembrane region" description="Helical" evidence="6">
    <location>
        <begin position="158"/>
        <end position="180"/>
    </location>
</feature>
<evidence type="ECO:0000256" key="4">
    <source>
        <dbReference type="ARBA" id="ARBA00022989"/>
    </source>
</evidence>
<proteinExistence type="predicted"/>
<keyword evidence="2" id="KW-1003">Cell membrane</keyword>
<feature type="transmembrane region" description="Helical" evidence="6">
    <location>
        <begin position="131"/>
        <end position="152"/>
    </location>
</feature>
<protein>
    <submittedName>
        <fullName evidence="7">Oligosaccharide flippase family protein</fullName>
    </submittedName>
</protein>
<accession>A0ABT0SCX5</accession>
<dbReference type="PANTHER" id="PTHR30250:SF11">
    <property type="entry name" value="O-ANTIGEN TRANSPORTER-RELATED"/>
    <property type="match status" value="1"/>
</dbReference>
<feature type="transmembrane region" description="Helical" evidence="6">
    <location>
        <begin position="64"/>
        <end position="86"/>
    </location>
</feature>
<feature type="transmembrane region" description="Helical" evidence="6">
    <location>
        <begin position="31"/>
        <end position="52"/>
    </location>
</feature>
<reference evidence="7 8" key="1">
    <citation type="submission" date="2021-08" db="EMBL/GenBank/DDBJ databases">
        <title>Novel members of of the genus Stenotrophomonas from differernt environment.</title>
        <authorList>
            <person name="Deng Y."/>
        </authorList>
    </citation>
    <scope>NUCLEOTIDE SEQUENCE [LARGE SCALE GENOMIC DNA]</scope>
    <source>
        <strain evidence="7 8">CPCC 101365</strain>
    </source>
</reference>
<feature type="transmembrane region" description="Helical" evidence="6">
    <location>
        <begin position="368"/>
        <end position="389"/>
    </location>
</feature>
<comment type="caution">
    <text evidence="7">The sequence shown here is derived from an EMBL/GenBank/DDBJ whole genome shotgun (WGS) entry which is preliminary data.</text>
</comment>
<dbReference type="PANTHER" id="PTHR30250">
    <property type="entry name" value="PST FAMILY PREDICTED COLANIC ACID TRANSPORTER"/>
    <property type="match status" value="1"/>
</dbReference>
<dbReference type="InterPro" id="IPR002797">
    <property type="entry name" value="Polysacc_synth"/>
</dbReference>
<keyword evidence="3 6" id="KW-0812">Transmembrane</keyword>
<evidence type="ECO:0000313" key="7">
    <source>
        <dbReference type="EMBL" id="MCL7713176.1"/>
    </source>
</evidence>